<dbReference type="EMBL" id="OANU01000009">
    <property type="protein sequence ID" value="SNX47532.1"/>
    <property type="molecule type" value="Genomic_DNA"/>
</dbReference>
<dbReference type="GO" id="GO:0002143">
    <property type="term" value="P:tRNA wobble position uridine thiolation"/>
    <property type="evidence" value="ECO:0007669"/>
    <property type="project" value="InterPro"/>
</dbReference>
<accession>A0A240EFS9</accession>
<dbReference type="Gene3D" id="3.40.1260.10">
    <property type="entry name" value="DsrEFH-like"/>
    <property type="match status" value="1"/>
</dbReference>
<dbReference type="PANTHER" id="PTHR37526:SF1">
    <property type="entry name" value="PROTEIN TUSB"/>
    <property type="match status" value="1"/>
</dbReference>
<dbReference type="GO" id="GO:1990228">
    <property type="term" value="C:sulfurtransferase complex"/>
    <property type="evidence" value="ECO:0007669"/>
    <property type="project" value="TreeGrafter"/>
</dbReference>
<dbReference type="OrthoDB" id="9795117at2"/>
<dbReference type="InterPro" id="IPR027396">
    <property type="entry name" value="DsrEFH-like"/>
</dbReference>
<gene>
    <name evidence="1" type="primary">tusB</name>
    <name evidence="1" type="ORF">VTH8203_01142</name>
</gene>
<sequence length="87" mass="9699">MLHIIKTETGYQQALSYLSQDDQLILVESACYLVTDKNVTLPSACFVLQPDLAARGLMSFASDLIQVVDFNGFVELTEQHVSSTTWE</sequence>
<evidence type="ECO:0000313" key="2">
    <source>
        <dbReference type="Proteomes" id="UP000219336"/>
    </source>
</evidence>
<reference evidence="2" key="1">
    <citation type="submission" date="2016-06" db="EMBL/GenBank/DDBJ databases">
        <authorList>
            <person name="Rodrigo-Torres L."/>
            <person name="Arahal R.D."/>
            <person name="Lucena T."/>
        </authorList>
    </citation>
    <scope>NUCLEOTIDE SEQUENCE [LARGE SCALE GENOMIC DNA]</scope>
    <source>
        <strain evidence="2">CECT8203</strain>
    </source>
</reference>
<organism evidence="1 2">
    <name type="scientific">Vibrio thalassae</name>
    <dbReference type="NCBI Taxonomy" id="1243014"/>
    <lineage>
        <taxon>Bacteria</taxon>
        <taxon>Pseudomonadati</taxon>
        <taxon>Pseudomonadota</taxon>
        <taxon>Gammaproteobacteria</taxon>
        <taxon>Vibrionales</taxon>
        <taxon>Vibrionaceae</taxon>
        <taxon>Vibrio</taxon>
    </lineage>
</organism>
<dbReference type="SUPFAM" id="SSF75169">
    <property type="entry name" value="DsrEFH-like"/>
    <property type="match status" value="1"/>
</dbReference>
<dbReference type="AlphaFoldDB" id="A0A240EFS9"/>
<evidence type="ECO:0000313" key="1">
    <source>
        <dbReference type="EMBL" id="SNX47532.1"/>
    </source>
</evidence>
<name>A0A240EFS9_9VIBR</name>
<dbReference type="PANTHER" id="PTHR37526">
    <property type="entry name" value="PROTEIN TUSB"/>
    <property type="match status" value="1"/>
</dbReference>
<protein>
    <submittedName>
        <fullName evidence="1">Protein TusB</fullName>
    </submittedName>
</protein>
<dbReference type="Proteomes" id="UP000219336">
    <property type="component" value="Unassembled WGS sequence"/>
</dbReference>
<dbReference type="InterPro" id="IPR007215">
    <property type="entry name" value="Sulphur_relay_TusB/DsrH"/>
</dbReference>
<dbReference type="NCBIfam" id="TIGR03011">
    <property type="entry name" value="sulf_tusB_dsrH"/>
    <property type="match status" value="1"/>
</dbReference>
<dbReference type="RefSeq" id="WP_096992791.1">
    <property type="nucleotide sequence ID" value="NZ_JBHSII010000001.1"/>
</dbReference>
<keyword evidence="2" id="KW-1185">Reference proteome</keyword>
<dbReference type="Pfam" id="PF04077">
    <property type="entry name" value="DsrH"/>
    <property type="match status" value="1"/>
</dbReference>
<proteinExistence type="predicted"/>